<comment type="caution">
    <text evidence="1">The sequence shown here is derived from an EMBL/GenBank/DDBJ whole genome shotgun (WGS) entry which is preliminary data.</text>
</comment>
<reference evidence="1 2" key="1">
    <citation type="journal article" date="2016" name="Nat. Commun.">
        <title>Thousands of microbial genomes shed light on interconnected biogeochemical processes in an aquifer system.</title>
        <authorList>
            <person name="Anantharaman K."/>
            <person name="Brown C.T."/>
            <person name="Hug L.A."/>
            <person name="Sharon I."/>
            <person name="Castelle C.J."/>
            <person name="Probst A.J."/>
            <person name="Thomas B.C."/>
            <person name="Singh A."/>
            <person name="Wilkins M.J."/>
            <person name="Karaoz U."/>
            <person name="Brodie E.L."/>
            <person name="Williams K.H."/>
            <person name="Hubbard S.S."/>
            <person name="Banfield J.F."/>
        </authorList>
    </citation>
    <scope>NUCLEOTIDE SEQUENCE [LARGE SCALE GENOMIC DNA]</scope>
</reference>
<dbReference type="STRING" id="1802424.A2480_02595"/>
<organism evidence="1 2">
    <name type="scientific">Candidatus Uhrbacteria bacterium RIFOXYC2_FULL_47_19</name>
    <dbReference type="NCBI Taxonomy" id="1802424"/>
    <lineage>
        <taxon>Bacteria</taxon>
        <taxon>Candidatus Uhriibacteriota</taxon>
    </lineage>
</organism>
<protein>
    <submittedName>
        <fullName evidence="1">Uncharacterized protein</fullName>
    </submittedName>
</protein>
<dbReference type="Proteomes" id="UP000176988">
    <property type="component" value="Unassembled WGS sequence"/>
</dbReference>
<accession>A0A1F7WFE5</accession>
<proteinExistence type="predicted"/>
<name>A0A1F7WFE5_9BACT</name>
<gene>
    <name evidence="1" type="ORF">A2480_02595</name>
</gene>
<dbReference type="EMBL" id="MGFG01000005">
    <property type="protein sequence ID" value="OGM01554.1"/>
    <property type="molecule type" value="Genomic_DNA"/>
</dbReference>
<sequence length="237" mass="27695">MGQRCDNFLHAFDGWTLDWNAVFGLGFESAPRNWTVVYRECSIDELALVAREGMTVPTAELRHPDHRREMELLDRFRPDHVVEQGVSRIKAIYATPTSETPRLPYRRERVILEMKVDPKCGFVGDMDFITALIPFISTPGSSAERYHGAFRRYWESIISFEDFLKHYSKMETDGSVHWVRNSDAPETIPQTFFAPEIMLMTPVISKQHVRIVRWEPSQTDPSFHEWWNDSDEIWGEV</sequence>
<evidence type="ECO:0000313" key="2">
    <source>
        <dbReference type="Proteomes" id="UP000176988"/>
    </source>
</evidence>
<evidence type="ECO:0000313" key="1">
    <source>
        <dbReference type="EMBL" id="OGM01554.1"/>
    </source>
</evidence>
<dbReference type="AlphaFoldDB" id="A0A1F7WFE5"/>